<dbReference type="InterPro" id="IPR027417">
    <property type="entry name" value="P-loop_NTPase"/>
</dbReference>
<evidence type="ECO:0000256" key="2">
    <source>
        <dbReference type="ARBA" id="ARBA00022741"/>
    </source>
</evidence>
<keyword evidence="1" id="KW-0813">Transport</keyword>
<dbReference type="SMART" id="SM00382">
    <property type="entry name" value="AAA"/>
    <property type="match status" value="1"/>
</dbReference>
<gene>
    <name evidence="5" type="ORF">ABA31_04400</name>
</gene>
<organism evidence="5 6">
    <name type="scientific">Agrococcus baldri</name>
    <dbReference type="NCBI Taxonomy" id="153730"/>
    <lineage>
        <taxon>Bacteria</taxon>
        <taxon>Bacillati</taxon>
        <taxon>Actinomycetota</taxon>
        <taxon>Actinomycetes</taxon>
        <taxon>Micrococcales</taxon>
        <taxon>Microbacteriaceae</taxon>
        <taxon>Agrococcus</taxon>
    </lineage>
</organism>
<dbReference type="CDD" id="cd03293">
    <property type="entry name" value="ABC_NrtD_SsuB_transporters"/>
    <property type="match status" value="1"/>
</dbReference>
<keyword evidence="2" id="KW-0547">Nucleotide-binding</keyword>
<evidence type="ECO:0000256" key="3">
    <source>
        <dbReference type="ARBA" id="ARBA00022840"/>
    </source>
</evidence>
<dbReference type="PROSITE" id="PS50893">
    <property type="entry name" value="ABC_TRANSPORTER_2"/>
    <property type="match status" value="1"/>
</dbReference>
<proteinExistence type="predicted"/>
<reference evidence="5 6" key="1">
    <citation type="submission" date="2019-07" db="EMBL/GenBank/DDBJ databases">
        <title>Whole genome shotgun sequence of Agrococcus baldri NBRC 103055.</title>
        <authorList>
            <person name="Hosoyama A."/>
            <person name="Uohara A."/>
            <person name="Ohji S."/>
            <person name="Ichikawa N."/>
        </authorList>
    </citation>
    <scope>NUCLEOTIDE SEQUENCE [LARGE SCALE GENOMIC DNA]</scope>
    <source>
        <strain evidence="5 6">NBRC 103055</strain>
    </source>
</reference>
<dbReference type="InterPro" id="IPR017871">
    <property type="entry name" value="ABC_transporter-like_CS"/>
</dbReference>
<dbReference type="AlphaFoldDB" id="A0AA87RE19"/>
<dbReference type="InterPro" id="IPR003439">
    <property type="entry name" value="ABC_transporter-like_ATP-bd"/>
</dbReference>
<dbReference type="GO" id="GO:0016887">
    <property type="term" value="F:ATP hydrolysis activity"/>
    <property type="evidence" value="ECO:0007669"/>
    <property type="project" value="InterPro"/>
</dbReference>
<dbReference type="Proteomes" id="UP000321749">
    <property type="component" value="Unassembled WGS sequence"/>
</dbReference>
<dbReference type="PROSITE" id="PS00211">
    <property type="entry name" value="ABC_TRANSPORTER_1"/>
    <property type="match status" value="1"/>
</dbReference>
<evidence type="ECO:0000259" key="4">
    <source>
        <dbReference type="PROSITE" id="PS50893"/>
    </source>
</evidence>
<keyword evidence="3 5" id="KW-0067">ATP-binding</keyword>
<dbReference type="GO" id="GO:0005524">
    <property type="term" value="F:ATP binding"/>
    <property type="evidence" value="ECO:0007669"/>
    <property type="project" value="UniProtKB-KW"/>
</dbReference>
<dbReference type="InterPro" id="IPR003593">
    <property type="entry name" value="AAA+_ATPase"/>
</dbReference>
<dbReference type="Pfam" id="PF00005">
    <property type="entry name" value="ABC_tran"/>
    <property type="match status" value="1"/>
</dbReference>
<keyword evidence="6" id="KW-1185">Reference proteome</keyword>
<feature type="domain" description="ABC transporter" evidence="4">
    <location>
        <begin position="5"/>
        <end position="236"/>
    </location>
</feature>
<dbReference type="PANTHER" id="PTHR42788">
    <property type="entry name" value="TAURINE IMPORT ATP-BINDING PROTEIN-RELATED"/>
    <property type="match status" value="1"/>
</dbReference>
<evidence type="ECO:0000256" key="1">
    <source>
        <dbReference type="ARBA" id="ARBA00022448"/>
    </source>
</evidence>
<dbReference type="RefSeq" id="WP_146792472.1">
    <property type="nucleotide sequence ID" value="NZ_BJUU01000002.1"/>
</dbReference>
<dbReference type="EMBL" id="BJUU01000002">
    <property type="protein sequence ID" value="GEK79089.1"/>
    <property type="molecule type" value="Genomic_DNA"/>
</dbReference>
<evidence type="ECO:0000313" key="5">
    <source>
        <dbReference type="EMBL" id="GEK79089.1"/>
    </source>
</evidence>
<accession>A0AA87RE19</accession>
<comment type="caution">
    <text evidence="5">The sequence shown here is derived from an EMBL/GenBank/DDBJ whole genome shotgun (WGS) entry which is preliminary data.</text>
</comment>
<dbReference type="InterPro" id="IPR050166">
    <property type="entry name" value="ABC_transporter_ATP-bind"/>
</dbReference>
<dbReference type="Gene3D" id="3.40.50.300">
    <property type="entry name" value="P-loop containing nucleotide triphosphate hydrolases"/>
    <property type="match status" value="1"/>
</dbReference>
<dbReference type="SUPFAM" id="SSF52540">
    <property type="entry name" value="P-loop containing nucleoside triphosphate hydrolases"/>
    <property type="match status" value="1"/>
</dbReference>
<sequence length="269" mass="29257">MTNVLEIEQLTKEFQRDDVATVALRGFSLTIERGSFVTVLGRSGCGKSTMLNLLSGLSKPTAGRVLHNGEPHTGPTPDIGYLTQSDTVMPWRTVQRNVEMPLEIAGKGKEERTAIAADLIKRVGLAGFEESYPRELSGGMRRRASLARMLASGAETILMDEPFGALDAQLRHELQGELLRLWQQSQQTVVFVTHDIDEALLLGDRVVVLGGLGRILLDQEVDIPRPRDPDLTTVDPRFIELHRTLADALREGATGITPVVGADSQGGAA</sequence>
<name>A0AA87RE19_9MICO</name>
<dbReference type="PANTHER" id="PTHR42788:SF13">
    <property type="entry name" value="ALIPHATIC SULFONATES IMPORT ATP-BINDING PROTEIN SSUB"/>
    <property type="match status" value="1"/>
</dbReference>
<evidence type="ECO:0000313" key="6">
    <source>
        <dbReference type="Proteomes" id="UP000321749"/>
    </source>
</evidence>
<protein>
    <submittedName>
        <fullName evidence="5">Nitrate ABC transporter ATP-binding protein</fullName>
    </submittedName>
</protein>